<evidence type="ECO:0000256" key="3">
    <source>
        <dbReference type="ARBA" id="ARBA00022989"/>
    </source>
</evidence>
<dbReference type="GO" id="GO:0022857">
    <property type="term" value="F:transmembrane transporter activity"/>
    <property type="evidence" value="ECO:0007669"/>
    <property type="project" value="InterPro"/>
</dbReference>
<keyword evidence="2" id="KW-0812">Transmembrane</keyword>
<evidence type="ECO:0000256" key="2">
    <source>
        <dbReference type="ARBA" id="ARBA00022692"/>
    </source>
</evidence>
<keyword evidence="6" id="KW-1185">Reference proteome</keyword>
<dbReference type="InterPro" id="IPR036259">
    <property type="entry name" value="MFS_trans_sf"/>
</dbReference>
<dbReference type="SUPFAM" id="SSF103473">
    <property type="entry name" value="MFS general substrate transporter"/>
    <property type="match status" value="1"/>
</dbReference>
<sequence length="242" mass="26434">MSHMWRNSNTSLLFESVFTYSLLLFFTKLVSYTFLYWLPNYLTIVEHVSAEQAAKLSVLFDVGGIIGGVLIGWFSDSQSNGQNLNEDEKTIKKRALACLVMLACAAPLFRVLSLQLLAYRSMSSANSLMSLILLTCCGSAINGPYALVTTAVSADLGTQSALLGRTRALATITSIIDGMGSLGAALGPLLTGLLVPYGWSVVFAMLITSDLLAMLMSIWIVVNSSRRQHRRTYYRLQSTIPI</sequence>
<dbReference type="PROSITE" id="PS50850">
    <property type="entry name" value="MFS"/>
    <property type="match status" value="1"/>
</dbReference>
<reference evidence="5 6" key="1">
    <citation type="submission" date="2018-11" db="EMBL/GenBank/DDBJ databases">
        <authorList>
            <consortium name="Pathogen Informatics"/>
        </authorList>
    </citation>
    <scope>NUCLEOTIDE SEQUENCE [LARGE SCALE GENOMIC DNA]</scope>
    <source>
        <strain evidence="5 6">Zambia</strain>
    </source>
</reference>
<dbReference type="Gene3D" id="1.20.1250.20">
    <property type="entry name" value="MFS general substrate transporter like domains"/>
    <property type="match status" value="1"/>
</dbReference>
<protein>
    <submittedName>
        <fullName evidence="5">Uncharacterized protein</fullName>
    </submittedName>
</protein>
<dbReference type="Proteomes" id="UP000277204">
    <property type="component" value="Unassembled WGS sequence"/>
</dbReference>
<name>A0A183MQ69_9TREM</name>
<evidence type="ECO:0000313" key="6">
    <source>
        <dbReference type="Proteomes" id="UP000277204"/>
    </source>
</evidence>
<gene>
    <name evidence="5" type="ORF">SMRZ_LOCUS18194</name>
</gene>
<dbReference type="EMBL" id="UZAI01017573">
    <property type="protein sequence ID" value="VDP26828.1"/>
    <property type="molecule type" value="Genomic_DNA"/>
</dbReference>
<dbReference type="STRING" id="48269.A0A183MQ69"/>
<proteinExistence type="predicted"/>
<accession>A0A183MQ69</accession>
<dbReference type="GO" id="GO:0016020">
    <property type="term" value="C:membrane"/>
    <property type="evidence" value="ECO:0007669"/>
    <property type="project" value="UniProtKB-SubCell"/>
</dbReference>
<comment type="subcellular location">
    <subcellularLocation>
        <location evidence="1">Membrane</location>
        <topology evidence="1">Multi-pass membrane protein</topology>
    </subcellularLocation>
</comment>
<dbReference type="AlphaFoldDB" id="A0A183MQ69"/>
<dbReference type="PANTHER" id="PTHR43184">
    <property type="entry name" value="MAJOR FACILITATOR SUPERFAMILY TRANSPORTER 16, ISOFORM B"/>
    <property type="match status" value="1"/>
</dbReference>
<evidence type="ECO:0000313" key="5">
    <source>
        <dbReference type="EMBL" id="VDP26828.1"/>
    </source>
</evidence>
<dbReference type="InterPro" id="IPR020846">
    <property type="entry name" value="MFS_dom"/>
</dbReference>
<organism evidence="5 6">
    <name type="scientific">Schistosoma margrebowiei</name>
    <dbReference type="NCBI Taxonomy" id="48269"/>
    <lineage>
        <taxon>Eukaryota</taxon>
        <taxon>Metazoa</taxon>
        <taxon>Spiralia</taxon>
        <taxon>Lophotrochozoa</taxon>
        <taxon>Platyhelminthes</taxon>
        <taxon>Trematoda</taxon>
        <taxon>Digenea</taxon>
        <taxon>Strigeidida</taxon>
        <taxon>Schistosomatoidea</taxon>
        <taxon>Schistosomatidae</taxon>
        <taxon>Schistosoma</taxon>
    </lineage>
</organism>
<keyword evidence="4" id="KW-0472">Membrane</keyword>
<evidence type="ECO:0000256" key="1">
    <source>
        <dbReference type="ARBA" id="ARBA00004141"/>
    </source>
</evidence>
<keyword evidence="3" id="KW-1133">Transmembrane helix</keyword>
<dbReference type="PANTHER" id="PTHR43184:SF12">
    <property type="entry name" value="SUGAR PHOSPHATE EXCHANGER 3"/>
    <property type="match status" value="1"/>
</dbReference>
<evidence type="ECO:0000256" key="4">
    <source>
        <dbReference type="ARBA" id="ARBA00023136"/>
    </source>
</evidence>